<keyword evidence="3" id="KW-1185">Reference proteome</keyword>
<protein>
    <submittedName>
        <fullName evidence="2">Uncharacterized protein</fullName>
    </submittedName>
</protein>
<name>H8KQH6_SOLCM</name>
<proteinExistence type="predicted"/>
<accession>H8KQH6</accession>
<dbReference type="Proteomes" id="UP000007590">
    <property type="component" value="Chromosome"/>
</dbReference>
<evidence type="ECO:0000313" key="3">
    <source>
        <dbReference type="Proteomes" id="UP000007590"/>
    </source>
</evidence>
<organism evidence="2 3">
    <name type="scientific">Solitalea canadensis (strain ATCC 29591 / DSM 3403 / JCM 21819 / LMG 8368 / NBRC 15130 / NCIMB 12057 / USAM 9D)</name>
    <name type="common">Flexibacter canadensis</name>
    <dbReference type="NCBI Taxonomy" id="929556"/>
    <lineage>
        <taxon>Bacteria</taxon>
        <taxon>Pseudomonadati</taxon>
        <taxon>Bacteroidota</taxon>
        <taxon>Sphingobacteriia</taxon>
        <taxon>Sphingobacteriales</taxon>
        <taxon>Sphingobacteriaceae</taxon>
        <taxon>Solitalea</taxon>
    </lineage>
</organism>
<feature type="compositionally biased region" description="Polar residues" evidence="1">
    <location>
        <begin position="28"/>
        <end position="47"/>
    </location>
</feature>
<dbReference type="KEGG" id="scn:Solca_1517"/>
<reference evidence="2" key="1">
    <citation type="submission" date="2012-02" db="EMBL/GenBank/DDBJ databases">
        <title>The complete genome of Solitalea canadensis DSM 3403.</title>
        <authorList>
            <consortium name="US DOE Joint Genome Institute (JGI-PGF)"/>
            <person name="Lucas S."/>
            <person name="Copeland A."/>
            <person name="Lapidus A."/>
            <person name="Glavina del Rio T."/>
            <person name="Dalin E."/>
            <person name="Tice H."/>
            <person name="Bruce D."/>
            <person name="Goodwin L."/>
            <person name="Pitluck S."/>
            <person name="Peters L."/>
            <person name="Ovchinnikova G."/>
            <person name="Lu M."/>
            <person name="Kyrpides N."/>
            <person name="Mavromatis K."/>
            <person name="Ivanova N."/>
            <person name="Brettin T."/>
            <person name="Detter J.C."/>
            <person name="Han C."/>
            <person name="Larimer F."/>
            <person name="Land M."/>
            <person name="Hauser L."/>
            <person name="Markowitz V."/>
            <person name="Cheng J.-F."/>
            <person name="Hugenholtz P."/>
            <person name="Woyke T."/>
            <person name="Wu D."/>
            <person name="Spring S."/>
            <person name="Schroeder M."/>
            <person name="Kopitz M."/>
            <person name="Brambilla E."/>
            <person name="Klenk H.-P."/>
            <person name="Eisen J.A."/>
        </authorList>
    </citation>
    <scope>NUCLEOTIDE SEQUENCE</scope>
    <source>
        <strain evidence="2">DSM 3403</strain>
    </source>
</reference>
<gene>
    <name evidence="2" type="ordered locus">Solca_1517</name>
</gene>
<dbReference type="HOGENOM" id="CLU_2847516_0_0_10"/>
<feature type="region of interest" description="Disordered" evidence="1">
    <location>
        <begin position="21"/>
        <end position="65"/>
    </location>
</feature>
<evidence type="ECO:0000313" key="2">
    <source>
        <dbReference type="EMBL" id="AFD06592.1"/>
    </source>
</evidence>
<dbReference type="EMBL" id="CP003349">
    <property type="protein sequence ID" value="AFD06592.1"/>
    <property type="molecule type" value="Genomic_DNA"/>
</dbReference>
<dbReference type="AlphaFoldDB" id="H8KQH6"/>
<dbReference type="RefSeq" id="WP_014679819.1">
    <property type="nucleotide sequence ID" value="NC_017770.1"/>
</dbReference>
<feature type="compositionally biased region" description="Basic and acidic residues" evidence="1">
    <location>
        <begin position="53"/>
        <end position="65"/>
    </location>
</feature>
<sequence>MKRYFLVIATVAACLTYIGCSSHKGENKTNPNDSSNYINPNMNSTDSVPPPDTTKRDTSRKDSIR</sequence>
<evidence type="ECO:0000256" key="1">
    <source>
        <dbReference type="SAM" id="MobiDB-lite"/>
    </source>
</evidence>